<dbReference type="RefSeq" id="WP_209550906.1">
    <property type="nucleotide sequence ID" value="NZ_QFAY01000005.1"/>
</dbReference>
<dbReference type="Pfam" id="PF09148">
    <property type="entry name" value="DUF1934"/>
    <property type="match status" value="1"/>
</dbReference>
<keyword evidence="2" id="KW-1185">Reference proteome</keyword>
<proteinExistence type="predicted"/>
<dbReference type="Gene3D" id="2.40.128.20">
    <property type="match status" value="1"/>
</dbReference>
<accession>A0ABS5AVA4</accession>
<dbReference type="EMBL" id="QFAY01000005">
    <property type="protein sequence ID" value="MBP2620415.1"/>
    <property type="molecule type" value="Genomic_DNA"/>
</dbReference>
<dbReference type="Proteomes" id="UP001519349">
    <property type="component" value="Unassembled WGS sequence"/>
</dbReference>
<dbReference type="InterPro" id="IPR012674">
    <property type="entry name" value="Calycin"/>
</dbReference>
<organism evidence="1 2">
    <name type="scientific">Streptococcus panodentis</name>
    <dbReference type="NCBI Taxonomy" id="1581472"/>
    <lineage>
        <taxon>Bacteria</taxon>
        <taxon>Bacillati</taxon>
        <taxon>Bacillota</taxon>
        <taxon>Bacilli</taxon>
        <taxon>Lactobacillales</taxon>
        <taxon>Streptococcaceae</taxon>
        <taxon>Streptococcus</taxon>
    </lineage>
</organism>
<reference evidence="1 2" key="1">
    <citation type="submission" date="2018-05" db="EMBL/GenBank/DDBJ databases">
        <title>Draft genome sequence of Streptococcus panodentis CCUG 70867T.</title>
        <authorList>
            <person name="Salva-Serra F."/>
            <person name="Mendez V."/>
            <person name="Jaen-Luchoro D."/>
            <person name="Gonzales-Siles L."/>
            <person name="Karlsson R."/>
            <person name="Engstrom-Jakobsson H."/>
            <person name="Busquets A."/>
            <person name="Gomila M."/>
            <person name="Pineiro-Iglesias B."/>
            <person name="Bennasar-Figueras A."/>
            <person name="Seeger M."/>
            <person name="Moore E."/>
        </authorList>
    </citation>
    <scope>NUCLEOTIDE SEQUENCE [LARGE SCALE GENOMIC DNA]</scope>
    <source>
        <strain evidence="1 2">CCUG 70867</strain>
    </source>
</reference>
<gene>
    <name evidence="1" type="ORF">DHL47_03505</name>
</gene>
<evidence type="ECO:0000313" key="1">
    <source>
        <dbReference type="EMBL" id="MBP2620415.1"/>
    </source>
</evidence>
<name>A0ABS5AVA4_9STRE</name>
<protein>
    <submittedName>
        <fullName evidence="1">DUF1934 domain-containing protein</fullName>
    </submittedName>
</protein>
<dbReference type="InterPro" id="IPR015231">
    <property type="entry name" value="DUF1934"/>
</dbReference>
<dbReference type="SUPFAM" id="SSF50814">
    <property type="entry name" value="Lipocalins"/>
    <property type="match status" value="1"/>
</dbReference>
<sequence>MQIRLRNQIQIDDQTEIIDQIYEADWTQKGGSHYLIYTNEEGEKAVLKFQEEELVMTRFSTPKSIMRFIKGGQAPVSIPTPLGLQHFITQTEHYQLDMKEQTIQLRYELKTPDSVQTFARYRLEISWS</sequence>
<comment type="caution">
    <text evidence="1">The sequence shown here is derived from an EMBL/GenBank/DDBJ whole genome shotgun (WGS) entry which is preliminary data.</text>
</comment>
<evidence type="ECO:0000313" key="2">
    <source>
        <dbReference type="Proteomes" id="UP001519349"/>
    </source>
</evidence>